<accession>A0A1J1HKA5</accession>
<organism evidence="1 2">
    <name type="scientific">Clunio marinus</name>
    <dbReference type="NCBI Taxonomy" id="568069"/>
    <lineage>
        <taxon>Eukaryota</taxon>
        <taxon>Metazoa</taxon>
        <taxon>Ecdysozoa</taxon>
        <taxon>Arthropoda</taxon>
        <taxon>Hexapoda</taxon>
        <taxon>Insecta</taxon>
        <taxon>Pterygota</taxon>
        <taxon>Neoptera</taxon>
        <taxon>Endopterygota</taxon>
        <taxon>Diptera</taxon>
        <taxon>Nematocera</taxon>
        <taxon>Chironomoidea</taxon>
        <taxon>Chironomidae</taxon>
        <taxon>Clunio</taxon>
    </lineage>
</organism>
<keyword evidence="2" id="KW-1185">Reference proteome</keyword>
<protein>
    <submittedName>
        <fullName evidence="1">CLUMA_CG002304, isoform A</fullName>
    </submittedName>
</protein>
<sequence length="64" mass="7483">MQLHLPSLEVVIVSEIMNLFAFIFYTETEVTFVQDSLPYHWTIAMGTHDFSHNVTSFPIQFHSH</sequence>
<evidence type="ECO:0000313" key="1">
    <source>
        <dbReference type="EMBL" id="CRK88461.1"/>
    </source>
</evidence>
<evidence type="ECO:0000313" key="2">
    <source>
        <dbReference type="Proteomes" id="UP000183832"/>
    </source>
</evidence>
<dbReference type="EMBL" id="CVRI01000008">
    <property type="protein sequence ID" value="CRK88461.1"/>
    <property type="molecule type" value="Genomic_DNA"/>
</dbReference>
<dbReference type="AlphaFoldDB" id="A0A1J1HKA5"/>
<dbReference type="Proteomes" id="UP000183832">
    <property type="component" value="Unassembled WGS sequence"/>
</dbReference>
<reference evidence="1 2" key="1">
    <citation type="submission" date="2015-04" db="EMBL/GenBank/DDBJ databases">
        <authorList>
            <person name="Syromyatnikov M.Y."/>
            <person name="Popov V.N."/>
        </authorList>
    </citation>
    <scope>NUCLEOTIDE SEQUENCE [LARGE SCALE GENOMIC DNA]</scope>
</reference>
<gene>
    <name evidence="1" type="ORF">CLUMA_CG002304</name>
</gene>
<name>A0A1J1HKA5_9DIPT</name>
<proteinExistence type="predicted"/>